<dbReference type="InterPro" id="IPR037523">
    <property type="entry name" value="VOC_core"/>
</dbReference>
<dbReference type="PANTHER" id="PTHR33993">
    <property type="entry name" value="GLYOXALASE-RELATED"/>
    <property type="match status" value="1"/>
</dbReference>
<dbReference type="PROSITE" id="PS51819">
    <property type="entry name" value="VOC"/>
    <property type="match status" value="1"/>
</dbReference>
<evidence type="ECO:0000313" key="2">
    <source>
        <dbReference type="EMBL" id="RAK54520.1"/>
    </source>
</evidence>
<organism evidence="2 3">
    <name type="scientific">Phenylobacterium soli</name>
    <dbReference type="NCBI Taxonomy" id="2170551"/>
    <lineage>
        <taxon>Bacteria</taxon>
        <taxon>Pseudomonadati</taxon>
        <taxon>Pseudomonadota</taxon>
        <taxon>Alphaproteobacteria</taxon>
        <taxon>Caulobacterales</taxon>
        <taxon>Caulobacteraceae</taxon>
        <taxon>Phenylobacterium</taxon>
    </lineage>
</organism>
<dbReference type="SUPFAM" id="SSF54593">
    <property type="entry name" value="Glyoxalase/Bleomycin resistance protein/Dihydroxybiphenyl dioxygenase"/>
    <property type="match status" value="1"/>
</dbReference>
<comment type="caution">
    <text evidence="2">The sequence shown here is derived from an EMBL/GenBank/DDBJ whole genome shotgun (WGS) entry which is preliminary data.</text>
</comment>
<dbReference type="Pfam" id="PF00903">
    <property type="entry name" value="Glyoxalase"/>
    <property type="match status" value="1"/>
</dbReference>
<evidence type="ECO:0000259" key="1">
    <source>
        <dbReference type="PROSITE" id="PS51819"/>
    </source>
</evidence>
<accession>A0A328AIC4</accession>
<evidence type="ECO:0000313" key="3">
    <source>
        <dbReference type="Proteomes" id="UP000249254"/>
    </source>
</evidence>
<sequence length="140" mass="14948">MSETTTTPIAQSAAPSATFAFTKLIVADLDAAVDFYARVLGLVVAQTVETADMVEKILGKAGQQGGANLILYHHKDGRRLTLGHAHGPVGFYVRDVDAAFAHAVQEGARAHREPFDAGALRVAFILDPDGHEIELVSVKR</sequence>
<dbReference type="EMBL" id="QFYQ01000001">
    <property type="protein sequence ID" value="RAK54520.1"/>
    <property type="molecule type" value="Genomic_DNA"/>
</dbReference>
<protein>
    <submittedName>
        <fullName evidence="2">VOC family protein</fullName>
    </submittedName>
</protein>
<dbReference type="AlphaFoldDB" id="A0A328AIC4"/>
<dbReference type="InterPro" id="IPR029068">
    <property type="entry name" value="Glyas_Bleomycin-R_OHBP_Dase"/>
</dbReference>
<dbReference type="Gene3D" id="3.10.180.10">
    <property type="entry name" value="2,3-Dihydroxybiphenyl 1,2-Dioxygenase, domain 1"/>
    <property type="match status" value="1"/>
</dbReference>
<dbReference type="Proteomes" id="UP000249254">
    <property type="component" value="Unassembled WGS sequence"/>
</dbReference>
<dbReference type="InterPro" id="IPR004360">
    <property type="entry name" value="Glyas_Fos-R_dOase_dom"/>
</dbReference>
<dbReference type="InterPro" id="IPR052164">
    <property type="entry name" value="Anthracycline_SecMetBiosynth"/>
</dbReference>
<reference evidence="3" key="1">
    <citation type="submission" date="2018-05" db="EMBL/GenBank/DDBJ databases">
        <authorList>
            <person name="Li X."/>
        </authorList>
    </citation>
    <scope>NUCLEOTIDE SEQUENCE [LARGE SCALE GENOMIC DNA]</scope>
    <source>
        <strain evidence="3">LX32</strain>
    </source>
</reference>
<gene>
    <name evidence="2" type="ORF">DJ017_08290</name>
</gene>
<dbReference type="PANTHER" id="PTHR33993:SF2">
    <property type="entry name" value="VOC DOMAIN-CONTAINING PROTEIN"/>
    <property type="match status" value="1"/>
</dbReference>
<name>A0A328AIC4_9CAUL</name>
<dbReference type="OrthoDB" id="7407907at2"/>
<feature type="domain" description="VOC" evidence="1">
    <location>
        <begin position="18"/>
        <end position="138"/>
    </location>
</feature>
<proteinExistence type="predicted"/>
<keyword evidence="3" id="KW-1185">Reference proteome</keyword>
<dbReference type="RefSeq" id="WP_111528271.1">
    <property type="nucleotide sequence ID" value="NZ_JBHRSG010000004.1"/>
</dbReference>